<dbReference type="PANTHER" id="PTHR43158">
    <property type="entry name" value="SKFA PEPTIDE EXPORT ATP-BINDING PROTEIN SKFE"/>
    <property type="match status" value="1"/>
</dbReference>
<dbReference type="InterPro" id="IPR003439">
    <property type="entry name" value="ABC_transporter-like_ATP-bd"/>
</dbReference>
<dbReference type="SUPFAM" id="SSF52540">
    <property type="entry name" value="P-loop containing nucleoside triphosphate hydrolases"/>
    <property type="match status" value="1"/>
</dbReference>
<accession>A0A2N0ZCK8</accession>
<comment type="caution">
    <text evidence="4">The sequence shown here is derived from an EMBL/GenBank/DDBJ whole genome shotgun (WGS) entry which is preliminary data.</text>
</comment>
<dbReference type="InterPro" id="IPR027417">
    <property type="entry name" value="P-loop_NTPase"/>
</dbReference>
<keyword evidence="2 4" id="KW-0067">ATP-binding</keyword>
<dbReference type="PROSITE" id="PS00211">
    <property type="entry name" value="ABC_TRANSPORTER_1"/>
    <property type="match status" value="1"/>
</dbReference>
<sequence>MIRVENVTYGYGKTSVLEDISFTENEPEIIAIWGRNGAGKTTLMKLLSGQEKPNKGKVEIMGMAPYNRSEAVQYVCYMQEDHPFSSIWSVKDALRFASYFYSNWDEDLTQRLLKIFQLNEKKKVSKLSKGMKSALQFIIGISSHAEITILDEPSNGLDASMRKKMYQSLRESHEAHPRLILLSTHHIEEIQPLCESLVVIHDKKVLLHETIDEIREYGVWLAGEKIKIEKILDGQKPLEIYELGSSVKVMIDVPYNDEWKEIASLHGLSIEKAKLQDYLLNKTEEA</sequence>
<evidence type="ECO:0000313" key="4">
    <source>
        <dbReference type="EMBL" id="PKG27252.1"/>
    </source>
</evidence>
<dbReference type="Pfam" id="PF00005">
    <property type="entry name" value="ABC_tran"/>
    <property type="match status" value="1"/>
</dbReference>
<name>A0A2N0ZCK8_9BACI</name>
<dbReference type="RefSeq" id="WP_066190139.1">
    <property type="nucleotide sequence ID" value="NZ_JAFDQP010000001.1"/>
</dbReference>
<reference evidence="4 5" key="1">
    <citation type="journal article" date="2010" name="Int. J. Syst. Evol. Microbiol.">
        <title>Bacillus horneckiae sp. nov., isolated from a spacecraft-assembly clean room.</title>
        <authorList>
            <person name="Vaishampayan P."/>
            <person name="Probst A."/>
            <person name="Krishnamurthi S."/>
            <person name="Ghosh S."/>
            <person name="Osman S."/>
            <person name="McDowall A."/>
            <person name="Ruckmani A."/>
            <person name="Mayilraj S."/>
            <person name="Venkateswaran K."/>
        </authorList>
    </citation>
    <scope>NUCLEOTIDE SEQUENCE [LARGE SCALE GENOMIC DNA]</scope>
    <source>
        <strain evidence="5">1PO1SC</strain>
    </source>
</reference>
<dbReference type="InterPro" id="IPR003593">
    <property type="entry name" value="AAA+_ATPase"/>
</dbReference>
<protein>
    <submittedName>
        <fullName evidence="4">ABC transporter ATP-binding protein</fullName>
    </submittedName>
</protein>
<dbReference type="CDD" id="cd03230">
    <property type="entry name" value="ABC_DR_subfamily_A"/>
    <property type="match status" value="1"/>
</dbReference>
<dbReference type="AlphaFoldDB" id="A0A2N0ZCK8"/>
<organism evidence="4 5">
    <name type="scientific">Cytobacillus horneckiae</name>
    <dbReference type="NCBI Taxonomy" id="549687"/>
    <lineage>
        <taxon>Bacteria</taxon>
        <taxon>Bacillati</taxon>
        <taxon>Bacillota</taxon>
        <taxon>Bacilli</taxon>
        <taxon>Bacillales</taxon>
        <taxon>Bacillaceae</taxon>
        <taxon>Cytobacillus</taxon>
    </lineage>
</organism>
<dbReference type="GO" id="GO:0016887">
    <property type="term" value="F:ATP hydrolysis activity"/>
    <property type="evidence" value="ECO:0007669"/>
    <property type="project" value="InterPro"/>
</dbReference>
<proteinExistence type="predicted"/>
<dbReference type="PANTHER" id="PTHR43158:SF2">
    <property type="entry name" value="SKFA PEPTIDE EXPORT ATP-BINDING PROTEIN SKFE"/>
    <property type="match status" value="1"/>
</dbReference>
<dbReference type="GO" id="GO:0005524">
    <property type="term" value="F:ATP binding"/>
    <property type="evidence" value="ECO:0007669"/>
    <property type="project" value="UniProtKB-KW"/>
</dbReference>
<dbReference type="PROSITE" id="PS50893">
    <property type="entry name" value="ABC_TRANSPORTER_2"/>
    <property type="match status" value="1"/>
</dbReference>
<keyword evidence="5" id="KW-1185">Reference proteome</keyword>
<keyword evidence="1" id="KW-0547">Nucleotide-binding</keyword>
<evidence type="ECO:0000256" key="1">
    <source>
        <dbReference type="ARBA" id="ARBA00022741"/>
    </source>
</evidence>
<dbReference type="InterPro" id="IPR017871">
    <property type="entry name" value="ABC_transporter-like_CS"/>
</dbReference>
<dbReference type="Proteomes" id="UP000233343">
    <property type="component" value="Unassembled WGS sequence"/>
</dbReference>
<dbReference type="Gene3D" id="3.40.50.300">
    <property type="entry name" value="P-loop containing nucleotide triphosphate hydrolases"/>
    <property type="match status" value="1"/>
</dbReference>
<evidence type="ECO:0000259" key="3">
    <source>
        <dbReference type="PROSITE" id="PS50893"/>
    </source>
</evidence>
<gene>
    <name evidence="4" type="ORF">CWS20_19855</name>
</gene>
<feature type="domain" description="ABC transporter" evidence="3">
    <location>
        <begin position="2"/>
        <end position="227"/>
    </location>
</feature>
<evidence type="ECO:0000313" key="5">
    <source>
        <dbReference type="Proteomes" id="UP000233343"/>
    </source>
</evidence>
<evidence type="ECO:0000256" key="2">
    <source>
        <dbReference type="ARBA" id="ARBA00022840"/>
    </source>
</evidence>
<dbReference type="EMBL" id="PISD01000047">
    <property type="protein sequence ID" value="PKG27252.1"/>
    <property type="molecule type" value="Genomic_DNA"/>
</dbReference>
<dbReference type="SMART" id="SM00382">
    <property type="entry name" value="AAA"/>
    <property type="match status" value="1"/>
</dbReference>